<sequence>MNPKDLTDVKVGDTLYDPGISRYNHHTNQHPREFHVLKVARQYLYASTDKDADLKDWNVEKVDRKTGLTAGTGGGWGGFYLYRSEAVYNEIQYRAELCEKIRKEFGSHSVVVPEITTAELRGIAKTLGVEF</sequence>
<organism evidence="1 2">
    <name type="scientific">Enterobacter phage vB_EkoM5VN</name>
    <dbReference type="NCBI Taxonomy" id="2771379"/>
    <lineage>
        <taxon>Viruses</taxon>
        <taxon>Duplodnaviria</taxon>
        <taxon>Heunggongvirae</taxon>
        <taxon>Uroviricota</taxon>
        <taxon>Caudoviricetes</taxon>
        <taxon>Pantevenvirales</taxon>
        <taxon>Straboviridae</taxon>
        <taxon>Pseudotevenvirus</taxon>
        <taxon>Pseudotevenvirus leb</taxon>
    </lineage>
</organism>
<evidence type="ECO:0000313" key="1">
    <source>
        <dbReference type="EMBL" id="BCM29451.1"/>
    </source>
</evidence>
<reference evidence="1 2" key="1">
    <citation type="submission" date="2020-10" db="EMBL/GenBank/DDBJ databases">
        <title>Characterization and genome structure of virulent phage vB_EkoM5VN to control Enterobacter kobei M4-VN isolated from plant soft rot.</title>
        <authorList>
            <person name="Thanh N.C."/>
            <person name="Fujino Y."/>
            <person name="Iiyama K."/>
            <person name="Hiromasa Y."/>
            <person name="Iwamoto T."/>
            <person name="Doi K."/>
        </authorList>
    </citation>
    <scope>NUCLEOTIDE SEQUENCE [LARGE SCALE GENOMIC DNA]</scope>
    <source>
        <strain evidence="2">vB_EkoM5VN</strain>
    </source>
</reference>
<dbReference type="EMBL" id="LC589952">
    <property type="protein sequence ID" value="BCM29451.1"/>
    <property type="molecule type" value="Genomic_DNA"/>
</dbReference>
<dbReference type="Proteomes" id="UP000593858">
    <property type="component" value="Genome"/>
</dbReference>
<dbReference type="InterPro" id="IPR056982">
    <property type="entry name" value="Phage_ProQ_C-like"/>
</dbReference>
<proteinExistence type="predicted"/>
<name>A0A7I8HNK4_9CAUD</name>
<protein>
    <submittedName>
        <fullName evidence="1">Uncharacterized protein</fullName>
    </submittedName>
</protein>
<dbReference type="Pfam" id="PF24203">
    <property type="entry name" value="Phage_ProQ_C_like"/>
    <property type="match status" value="1"/>
</dbReference>
<accession>A0A7I8HNK4</accession>
<gene>
    <name evidence="1" type="ORF">NCT2020_1940</name>
</gene>
<evidence type="ECO:0000313" key="2">
    <source>
        <dbReference type="Proteomes" id="UP000593858"/>
    </source>
</evidence>